<dbReference type="GO" id="GO:0042802">
    <property type="term" value="F:identical protein binding"/>
    <property type="evidence" value="ECO:0007669"/>
    <property type="project" value="TreeGrafter"/>
</dbReference>
<sequence>MELRPNVKEIPGPKAKKVIEEHHKYMATTTNDPNEYFLVIEKAEGVYWIDVDGNVILDFSSGIGVMNVGLRNPKVIEAIKKQLDLVLHAAGTDYYNPYQVELAKKLVEIAPGDVERKVFLSNSGTEADEAALKIAKWSTNRKMFIAFIGAFHGRTHGTMSLTASKPVQRSRMFPTMPGVEHVPYPNPYRNPWHIDGYEHPDELVNRVIEYIEEYLFEHYVPAEEVAGIFFEPIQGEGGYVVPPKNFFKELKKLADKHGILLIDDEVQMGMGRTGKMWAIEHFDVVPDIVTVAKALGGGIPIGATIFRKDLDFGVSGVHSNTFGGNAVAAAAALAVIEELQNGLIENAQKLEPLFRERLEEMKEKYEIIGDVRGLGLAWGVEFVKDRKTKEYATKERNEIVVEALKRGLALLGCGKSAIRLIPPLIISEEEAKIGLDIFEEAIKVVSEKYGYKIH</sequence>
<evidence type="ECO:0000256" key="4">
    <source>
        <dbReference type="ARBA" id="ARBA00022576"/>
    </source>
</evidence>
<dbReference type="Gene3D" id="3.90.1150.10">
    <property type="entry name" value="Aspartate Aminotransferase, domain 1"/>
    <property type="match status" value="1"/>
</dbReference>
<dbReference type="GO" id="GO:0030170">
    <property type="term" value="F:pyridoxal phosphate binding"/>
    <property type="evidence" value="ECO:0007669"/>
    <property type="project" value="InterPro"/>
</dbReference>
<dbReference type="PIRSF" id="PIRSF000521">
    <property type="entry name" value="Transaminase_4ab_Lys_Orn"/>
    <property type="match status" value="1"/>
</dbReference>
<dbReference type="OrthoDB" id="6534at2157"/>
<dbReference type="FunFam" id="3.40.640.10:FF:000013">
    <property type="entry name" value="4-aminobutyrate aminotransferase"/>
    <property type="match status" value="1"/>
</dbReference>
<dbReference type="RefSeq" id="WP_068324045.1">
    <property type="nucleotide sequence ID" value="NZ_CP010835.1"/>
</dbReference>
<evidence type="ECO:0000256" key="2">
    <source>
        <dbReference type="ARBA" id="ARBA00008954"/>
    </source>
</evidence>
<dbReference type="InterPro" id="IPR049704">
    <property type="entry name" value="Aminotrans_3_PPA_site"/>
</dbReference>
<keyword evidence="4 10" id="KW-0032">Aminotransferase</keyword>
<comment type="cofactor">
    <cofactor evidence="1">
        <name>pyridoxal 5'-phosphate</name>
        <dbReference type="ChEBI" id="CHEBI:597326"/>
    </cofactor>
</comment>
<keyword evidence="5 10" id="KW-0808">Transferase</keyword>
<evidence type="ECO:0000256" key="3">
    <source>
        <dbReference type="ARBA" id="ARBA00012924"/>
    </source>
</evidence>
<dbReference type="NCBIfam" id="NF004426">
    <property type="entry name" value="PRK05769.1"/>
    <property type="match status" value="1"/>
</dbReference>
<name>A0A127BBN4_9EURY</name>
<dbReference type="KEGG" id="pyc:TQ32_09735"/>
<organism evidence="10 11">
    <name type="scientific">Pyrococcus kukulkanii</name>
    <dbReference type="NCBI Taxonomy" id="1609559"/>
    <lineage>
        <taxon>Archaea</taxon>
        <taxon>Methanobacteriati</taxon>
        <taxon>Methanobacteriota</taxon>
        <taxon>Thermococci</taxon>
        <taxon>Thermococcales</taxon>
        <taxon>Thermococcaceae</taxon>
        <taxon>Pyrococcus</taxon>
    </lineage>
</organism>
<dbReference type="InterPro" id="IPR015424">
    <property type="entry name" value="PyrdxlP-dep_Trfase"/>
</dbReference>
<evidence type="ECO:0000313" key="11">
    <source>
        <dbReference type="Proteomes" id="UP000070587"/>
    </source>
</evidence>
<proteinExistence type="inferred from homology"/>
<dbReference type="AlphaFoldDB" id="A0A127BBN4"/>
<dbReference type="Proteomes" id="UP000070587">
    <property type="component" value="Chromosome"/>
</dbReference>
<dbReference type="PANTHER" id="PTHR11986">
    <property type="entry name" value="AMINOTRANSFERASE CLASS III"/>
    <property type="match status" value="1"/>
</dbReference>
<evidence type="ECO:0000256" key="7">
    <source>
        <dbReference type="ARBA" id="ARBA00052899"/>
    </source>
</evidence>
<dbReference type="EMBL" id="CP010835">
    <property type="protein sequence ID" value="AMM54733.1"/>
    <property type="molecule type" value="Genomic_DNA"/>
</dbReference>
<evidence type="ECO:0000256" key="5">
    <source>
        <dbReference type="ARBA" id="ARBA00022679"/>
    </source>
</evidence>
<reference evidence="10 11" key="2">
    <citation type="journal article" date="2016" name="Int. J. Syst. Evol. Microbiol.">
        <title>Pyrococcus kukulkanii sp. nov., a hyperthermophilic, piezophilic archaeon isolated from a deep-sea hydrothermal vent.</title>
        <authorList>
            <person name="Callac N."/>
            <person name="Oger P."/>
            <person name="Lesongeur F."/>
            <person name="Rattray J.E."/>
            <person name="Vannier P."/>
            <person name="Michoud G."/>
            <person name="Beauverger M."/>
            <person name="Gayet N."/>
            <person name="Rouxel O."/>
            <person name="Jebbar M."/>
            <person name="Godfroy A."/>
        </authorList>
    </citation>
    <scope>NUCLEOTIDE SEQUENCE [LARGE SCALE GENOMIC DNA]</scope>
    <source>
        <strain evidence="10 11">NCB100</strain>
    </source>
</reference>
<accession>A0A127BBN4</accession>
<protein>
    <recommendedName>
        <fullName evidence="8">Ornithine aminotransferase</fullName>
        <ecNumber evidence="3">2.6.1.13</ecNumber>
    </recommendedName>
</protein>
<keyword evidence="6 9" id="KW-0663">Pyridoxal phosphate</keyword>
<dbReference type="CDD" id="cd00610">
    <property type="entry name" value="OAT_like"/>
    <property type="match status" value="1"/>
</dbReference>
<dbReference type="GeneID" id="28492120"/>
<dbReference type="SUPFAM" id="SSF53383">
    <property type="entry name" value="PLP-dependent transferases"/>
    <property type="match status" value="1"/>
</dbReference>
<reference evidence="11" key="1">
    <citation type="submission" date="2015-02" db="EMBL/GenBank/DDBJ databases">
        <title>Pyrococcus kukulkanii sp. nov., a novel hyperthermophilic archaeon isolated from a deep-sea hydrothermal vent at the Guaymas Basin.</title>
        <authorList>
            <person name="Oger P.M."/>
            <person name="Callac N."/>
            <person name="Jebbar M."/>
            <person name="Godfroy A."/>
        </authorList>
    </citation>
    <scope>NUCLEOTIDE SEQUENCE [LARGE SCALE GENOMIC DNA]</scope>
    <source>
        <strain evidence="11">NCB100</strain>
    </source>
</reference>
<comment type="catalytic activity">
    <reaction evidence="7">
        <text>L-ornithine + 2-oxoglutarate = L-glutamate 5-semialdehyde + L-glutamate</text>
        <dbReference type="Rhea" id="RHEA:25160"/>
        <dbReference type="ChEBI" id="CHEBI:16810"/>
        <dbReference type="ChEBI" id="CHEBI:29985"/>
        <dbReference type="ChEBI" id="CHEBI:46911"/>
        <dbReference type="ChEBI" id="CHEBI:58066"/>
        <dbReference type="EC" id="2.6.1.13"/>
    </reaction>
</comment>
<dbReference type="InterPro" id="IPR050103">
    <property type="entry name" value="Class-III_PLP-dep_AT"/>
</dbReference>
<evidence type="ECO:0000313" key="10">
    <source>
        <dbReference type="EMBL" id="AMM54733.1"/>
    </source>
</evidence>
<dbReference type="PATRIC" id="fig|1609559.3.peg.2013"/>
<dbReference type="PROSITE" id="PS00600">
    <property type="entry name" value="AA_TRANSFER_CLASS_3"/>
    <property type="match status" value="1"/>
</dbReference>
<evidence type="ECO:0000256" key="8">
    <source>
        <dbReference type="ARBA" id="ARBA00073894"/>
    </source>
</evidence>
<dbReference type="Pfam" id="PF00202">
    <property type="entry name" value="Aminotran_3"/>
    <property type="match status" value="1"/>
</dbReference>
<evidence type="ECO:0000256" key="1">
    <source>
        <dbReference type="ARBA" id="ARBA00001933"/>
    </source>
</evidence>
<dbReference type="EC" id="2.6.1.13" evidence="3"/>
<dbReference type="PANTHER" id="PTHR11986:SF58">
    <property type="entry name" value="LEUCINE_METHIONINE RACEMASE"/>
    <property type="match status" value="1"/>
</dbReference>
<dbReference type="InterPro" id="IPR015422">
    <property type="entry name" value="PyrdxlP-dep_Trfase_small"/>
</dbReference>
<dbReference type="GO" id="GO:0004587">
    <property type="term" value="F:ornithine aminotransferase activity"/>
    <property type="evidence" value="ECO:0007669"/>
    <property type="project" value="UniProtKB-EC"/>
</dbReference>
<dbReference type="InterPro" id="IPR005814">
    <property type="entry name" value="Aminotrans_3"/>
</dbReference>
<dbReference type="STRING" id="1609559.TQ32_09735"/>
<comment type="similarity">
    <text evidence="2 9">Belongs to the class-III pyridoxal-phosphate-dependent aminotransferase family.</text>
</comment>
<evidence type="ECO:0000256" key="9">
    <source>
        <dbReference type="RuleBase" id="RU003560"/>
    </source>
</evidence>
<dbReference type="InterPro" id="IPR015421">
    <property type="entry name" value="PyrdxlP-dep_Trfase_major"/>
</dbReference>
<gene>
    <name evidence="10" type="ORF">TQ32_09735</name>
</gene>
<dbReference type="Gene3D" id="3.40.640.10">
    <property type="entry name" value="Type I PLP-dependent aspartate aminotransferase-like (Major domain)"/>
    <property type="match status" value="1"/>
</dbReference>
<evidence type="ECO:0000256" key="6">
    <source>
        <dbReference type="ARBA" id="ARBA00022898"/>
    </source>
</evidence>